<evidence type="ECO:0000256" key="1">
    <source>
        <dbReference type="SAM" id="MobiDB-lite"/>
    </source>
</evidence>
<feature type="domain" description="Bacteriophage T5 Orf172 DNA-binding" evidence="2">
    <location>
        <begin position="81"/>
        <end position="172"/>
    </location>
</feature>
<dbReference type="Proteomes" id="UP000053617">
    <property type="component" value="Unassembled WGS sequence"/>
</dbReference>
<accession>A0A0D2HDA6</accession>
<feature type="compositionally biased region" description="Basic and acidic residues" evidence="1">
    <location>
        <begin position="414"/>
        <end position="429"/>
    </location>
</feature>
<dbReference type="RefSeq" id="XP_013275599.1">
    <property type="nucleotide sequence ID" value="XM_013420145.1"/>
</dbReference>
<feature type="compositionally biased region" description="Polar residues" evidence="1">
    <location>
        <begin position="607"/>
        <end position="624"/>
    </location>
</feature>
<gene>
    <name evidence="3" type="ORF">Z518_03119</name>
</gene>
<evidence type="ECO:0000313" key="4">
    <source>
        <dbReference type="Proteomes" id="UP000053617"/>
    </source>
</evidence>
<feature type="compositionally biased region" description="Low complexity" evidence="1">
    <location>
        <begin position="390"/>
        <end position="408"/>
    </location>
</feature>
<feature type="compositionally biased region" description="Polar residues" evidence="1">
    <location>
        <begin position="539"/>
        <end position="552"/>
    </location>
</feature>
<keyword evidence="4" id="KW-1185">Reference proteome</keyword>
<feature type="compositionally biased region" description="Acidic residues" evidence="1">
    <location>
        <begin position="500"/>
        <end position="515"/>
    </location>
</feature>
<dbReference type="STRING" id="1442369.A0A0D2HDA6"/>
<dbReference type="AlphaFoldDB" id="A0A0D2HDA6"/>
<feature type="compositionally biased region" description="Polar residues" evidence="1">
    <location>
        <begin position="440"/>
        <end position="466"/>
    </location>
</feature>
<reference evidence="3 4" key="1">
    <citation type="submission" date="2015-01" db="EMBL/GenBank/DDBJ databases">
        <title>The Genome Sequence of Rhinocladiella mackenzie CBS 650.93.</title>
        <authorList>
            <consortium name="The Broad Institute Genomics Platform"/>
            <person name="Cuomo C."/>
            <person name="de Hoog S."/>
            <person name="Gorbushina A."/>
            <person name="Stielow B."/>
            <person name="Teixiera M."/>
            <person name="Abouelleil A."/>
            <person name="Chapman S.B."/>
            <person name="Priest M."/>
            <person name="Young S.K."/>
            <person name="Wortman J."/>
            <person name="Nusbaum C."/>
            <person name="Birren B."/>
        </authorList>
    </citation>
    <scope>NUCLEOTIDE SEQUENCE [LARGE SCALE GENOMIC DNA]</scope>
    <source>
        <strain evidence="3 4">CBS 650.93</strain>
    </source>
</reference>
<protein>
    <submittedName>
        <fullName evidence="3">Rhinocladiella mackenziei CBS 650.93 unplaced genomic scaffold supercont1.2, whole genome shotgun sequence</fullName>
    </submittedName>
</protein>
<dbReference type="EMBL" id="KN847476">
    <property type="protein sequence ID" value="KIX08463.1"/>
    <property type="molecule type" value="Genomic_DNA"/>
</dbReference>
<organism evidence="3 4">
    <name type="scientific">Rhinocladiella mackenziei CBS 650.93</name>
    <dbReference type="NCBI Taxonomy" id="1442369"/>
    <lineage>
        <taxon>Eukaryota</taxon>
        <taxon>Fungi</taxon>
        <taxon>Dikarya</taxon>
        <taxon>Ascomycota</taxon>
        <taxon>Pezizomycotina</taxon>
        <taxon>Eurotiomycetes</taxon>
        <taxon>Chaetothyriomycetidae</taxon>
        <taxon>Chaetothyriales</taxon>
        <taxon>Herpotrichiellaceae</taxon>
        <taxon>Rhinocladiella</taxon>
    </lineage>
</organism>
<feature type="compositionally biased region" description="Basic and acidic residues" evidence="1">
    <location>
        <begin position="516"/>
        <end position="538"/>
    </location>
</feature>
<feature type="region of interest" description="Disordered" evidence="1">
    <location>
        <begin position="1"/>
        <end position="47"/>
    </location>
</feature>
<dbReference type="GeneID" id="25291190"/>
<dbReference type="VEuPathDB" id="FungiDB:Z518_03119"/>
<feature type="compositionally biased region" description="Low complexity" evidence="1">
    <location>
        <begin position="563"/>
        <end position="583"/>
    </location>
</feature>
<sequence length="749" mass="81995">MDSLQDAEPAQEQLPRSSAEVTPKGTRPSSQKKRPKGSQKEPFQFLPYNAPERKSNLHLAIVKPLYPKEINDGFIYMLQRPDDPNFVKIGYTTETPEDRLRSWKRSCKLEYTLKYSSHHTPCAKRVESLIHVDLGKVRYRESSCKSNSPCKKQHYEWFKISPEKARNVIDYWVNWMTKVKPYQGEKLRPECVRWTFLDFHTGIKIETVSRENIGLFLTDSNGDTWVDHDQCLHLISEKDETGTDTPENGSETAELRNAHRGEEGLQDESLDDSVVQHDVEMADQPDIETPSLESQSTPTTATPEDLQGAPSLDSDFGNARRQLFPSAHGKHKGISPSPTRSNAPSAEGSSTLTSKTSPSSGTGKYDDPPTPSERARCRKERPGSRGVTDRASNPSSRRPSTPRESSASKAQLRRGKENENNPLEVDDRSRRRRSQAREPSASTGTRHVLQDANQATPSDSRSSTCAGRSGSDKLSSRRARSSTTSEWKAESKTSGAVSNSDDEDIDTAVTPDDEATSDRDRFPGQSYDSRHESEEEQKQTSPTMKQRSSSALEKNIKADFQLSPSTARSANSPASTSRPTSPACRTVLEPQHHIFEPGDLTLGSDPSIPSSPTATKPSRRQLSISAAVAESPNSQPPTSTPIPSRCTRGKIQNDLTPRSSGKKVAVENAVTRSAEARRVTVATPGPVDEGRVSAPASVSISGDMKVMTKAKNGKGKRPLKKSADLDPGTGAAGGGKGSGGKEDPILILD</sequence>
<dbReference type="SMART" id="SM00974">
    <property type="entry name" value="T5orf172"/>
    <property type="match status" value="1"/>
</dbReference>
<dbReference type="HOGENOM" id="CLU_371364_0_0_1"/>
<feature type="region of interest" description="Disordered" evidence="1">
    <location>
        <begin position="283"/>
        <end position="749"/>
    </location>
</feature>
<evidence type="ECO:0000313" key="3">
    <source>
        <dbReference type="EMBL" id="KIX08463.1"/>
    </source>
</evidence>
<dbReference type="PANTHER" id="PTHR28094">
    <property type="entry name" value="MEIOTICALLY UP-REGULATED GENE 113 PROTEIN"/>
    <property type="match status" value="1"/>
</dbReference>
<name>A0A0D2HDA6_9EURO</name>
<dbReference type="InterPro" id="IPR018306">
    <property type="entry name" value="Phage_T5_Orf172_DNA-bd"/>
</dbReference>
<feature type="compositionally biased region" description="Basic residues" evidence="1">
    <location>
        <begin position="711"/>
        <end position="720"/>
    </location>
</feature>
<feature type="compositionally biased region" description="Polar residues" evidence="1">
    <location>
        <begin position="291"/>
        <end position="302"/>
    </location>
</feature>
<evidence type="ECO:0000259" key="2">
    <source>
        <dbReference type="SMART" id="SM00974"/>
    </source>
</evidence>
<dbReference type="OrthoDB" id="4158646at2759"/>
<dbReference type="PANTHER" id="PTHR28094:SF1">
    <property type="entry name" value="MEIOTICALLY UP-REGULATED GENE 113 PROTEIN"/>
    <property type="match status" value="1"/>
</dbReference>
<proteinExistence type="predicted"/>
<feature type="compositionally biased region" description="Basic and acidic residues" evidence="1">
    <location>
        <begin position="739"/>
        <end position="749"/>
    </location>
</feature>
<feature type="compositionally biased region" description="Low complexity" evidence="1">
    <location>
        <begin position="348"/>
        <end position="363"/>
    </location>
</feature>
<dbReference type="Pfam" id="PF10544">
    <property type="entry name" value="T5orf172"/>
    <property type="match status" value="1"/>
</dbReference>
<dbReference type="InterPro" id="IPR053006">
    <property type="entry name" value="Meiosis_regulatory"/>
</dbReference>